<dbReference type="SUPFAM" id="SSF48452">
    <property type="entry name" value="TPR-like"/>
    <property type="match status" value="1"/>
</dbReference>
<feature type="domain" description="SusD-like N-terminal" evidence="8">
    <location>
        <begin position="77"/>
        <end position="234"/>
    </location>
</feature>
<evidence type="ECO:0000256" key="1">
    <source>
        <dbReference type="ARBA" id="ARBA00004442"/>
    </source>
</evidence>
<evidence type="ECO:0000256" key="3">
    <source>
        <dbReference type="ARBA" id="ARBA00022729"/>
    </source>
</evidence>
<dbReference type="InterPro" id="IPR033985">
    <property type="entry name" value="SusD-like_N"/>
</dbReference>
<feature type="chain" id="PRO_5020377073" evidence="6">
    <location>
        <begin position="30"/>
        <end position="467"/>
    </location>
</feature>
<keyword evidence="10" id="KW-1185">Reference proteome</keyword>
<dbReference type="GO" id="GO:0009279">
    <property type="term" value="C:cell outer membrane"/>
    <property type="evidence" value="ECO:0007669"/>
    <property type="project" value="UniProtKB-SubCell"/>
</dbReference>
<sequence>MRKKMKISISKIKNSLLSTALLLSFAVTSCKKYVDIDRPPSSLTPEEAFSDSATATSAVLGIYAGMASSRETGGSNAVNYLTTIYGAMSADEGYFLTNTTFDLFKDNKLAAGSDLITYWSGLYTRIGRANYVIERLPGTTNISGRLKNQLMGEAKFLRAWFYFQLVNYFGDVPLILNTRALENGLLPRTASATVYQQIVADLTEAKELLTTTYPSIERARINKNVTSAFLARVYFYLQNWQAAETEATAVISSGTYSLVSNLDNVFLNNSNETIWQISLVATTTPATIFGDQFIPASTTPTFVLYDTLANSFEANDQRKLKWAKAITYSGKTYYYPYKYKLRNATAGNEYPILLRLSEMYLIRSEALAQQENLTGARRDLDSVRKRAGLLPTTAIAKADLLKALAHERWVELFVESGDRWFNLKRLKQATETLSPIKPSWQPFQQLYPIPQSAMTANPNLKDNEGYF</sequence>
<keyword evidence="4" id="KW-0472">Membrane</keyword>
<dbReference type="AlphaFoldDB" id="A0A4Q1D533"/>
<evidence type="ECO:0000259" key="7">
    <source>
        <dbReference type="Pfam" id="PF07980"/>
    </source>
</evidence>
<evidence type="ECO:0000256" key="2">
    <source>
        <dbReference type="ARBA" id="ARBA00006275"/>
    </source>
</evidence>
<comment type="similarity">
    <text evidence="2">Belongs to the SusD family.</text>
</comment>
<dbReference type="Pfam" id="PF14322">
    <property type="entry name" value="SusD-like_3"/>
    <property type="match status" value="1"/>
</dbReference>
<dbReference type="InterPro" id="IPR012944">
    <property type="entry name" value="SusD_RagB_dom"/>
</dbReference>
<dbReference type="EMBL" id="SDHZ01000002">
    <property type="protein sequence ID" value="RXK83622.1"/>
    <property type="molecule type" value="Genomic_DNA"/>
</dbReference>
<dbReference type="Proteomes" id="UP000290545">
    <property type="component" value="Unassembled WGS sequence"/>
</dbReference>
<reference evidence="9 10" key="1">
    <citation type="submission" date="2019-01" db="EMBL/GenBank/DDBJ databases">
        <title>Filimonas sp. strain TTM-71.</title>
        <authorList>
            <person name="Chen W.-M."/>
        </authorList>
    </citation>
    <scope>NUCLEOTIDE SEQUENCE [LARGE SCALE GENOMIC DNA]</scope>
    <source>
        <strain evidence="9 10">TTM-71</strain>
    </source>
</reference>
<keyword evidence="3 6" id="KW-0732">Signal</keyword>
<accession>A0A4Q1D533</accession>
<organism evidence="9 10">
    <name type="scientific">Filimonas effusa</name>
    <dbReference type="NCBI Taxonomy" id="2508721"/>
    <lineage>
        <taxon>Bacteria</taxon>
        <taxon>Pseudomonadati</taxon>
        <taxon>Bacteroidota</taxon>
        <taxon>Chitinophagia</taxon>
        <taxon>Chitinophagales</taxon>
        <taxon>Chitinophagaceae</taxon>
        <taxon>Filimonas</taxon>
    </lineage>
</organism>
<evidence type="ECO:0000256" key="5">
    <source>
        <dbReference type="ARBA" id="ARBA00023237"/>
    </source>
</evidence>
<proteinExistence type="inferred from homology"/>
<comment type="caution">
    <text evidence="9">The sequence shown here is derived from an EMBL/GenBank/DDBJ whole genome shotgun (WGS) entry which is preliminary data.</text>
</comment>
<evidence type="ECO:0000259" key="8">
    <source>
        <dbReference type="Pfam" id="PF14322"/>
    </source>
</evidence>
<evidence type="ECO:0000256" key="4">
    <source>
        <dbReference type="ARBA" id="ARBA00023136"/>
    </source>
</evidence>
<evidence type="ECO:0000313" key="10">
    <source>
        <dbReference type="Proteomes" id="UP000290545"/>
    </source>
</evidence>
<dbReference type="CDD" id="cd08977">
    <property type="entry name" value="SusD"/>
    <property type="match status" value="1"/>
</dbReference>
<name>A0A4Q1D533_9BACT</name>
<evidence type="ECO:0000313" key="9">
    <source>
        <dbReference type="EMBL" id="RXK83622.1"/>
    </source>
</evidence>
<dbReference type="OrthoDB" id="625727at2"/>
<protein>
    <submittedName>
        <fullName evidence="9">RagB/SusD family nutrient uptake outer membrane protein</fullName>
    </submittedName>
</protein>
<dbReference type="Pfam" id="PF07980">
    <property type="entry name" value="SusD_RagB"/>
    <property type="match status" value="1"/>
</dbReference>
<gene>
    <name evidence="9" type="ORF">ESB13_16170</name>
</gene>
<feature type="signal peptide" evidence="6">
    <location>
        <begin position="1"/>
        <end position="29"/>
    </location>
</feature>
<dbReference type="InterPro" id="IPR011990">
    <property type="entry name" value="TPR-like_helical_dom_sf"/>
</dbReference>
<dbReference type="PROSITE" id="PS51257">
    <property type="entry name" value="PROKAR_LIPOPROTEIN"/>
    <property type="match status" value="1"/>
</dbReference>
<keyword evidence="5" id="KW-0998">Cell outer membrane</keyword>
<dbReference type="Gene3D" id="1.25.40.390">
    <property type="match status" value="1"/>
</dbReference>
<comment type="subcellular location">
    <subcellularLocation>
        <location evidence="1">Cell outer membrane</location>
    </subcellularLocation>
</comment>
<evidence type="ECO:0000256" key="6">
    <source>
        <dbReference type="SAM" id="SignalP"/>
    </source>
</evidence>
<feature type="domain" description="RagB/SusD" evidence="7">
    <location>
        <begin position="330"/>
        <end position="466"/>
    </location>
</feature>